<comment type="caution">
    <text evidence="6">Lacks conserved residue(s) required for the propagation of feature annotation.</text>
</comment>
<organism evidence="8 9">
    <name type="scientific">Pseudomonas rhodesiae</name>
    <dbReference type="NCBI Taxonomy" id="76760"/>
    <lineage>
        <taxon>Bacteria</taxon>
        <taxon>Pseudomonadati</taxon>
        <taxon>Pseudomonadota</taxon>
        <taxon>Gammaproteobacteria</taxon>
        <taxon>Pseudomonadales</taxon>
        <taxon>Pseudomonadaceae</taxon>
        <taxon>Pseudomonas</taxon>
    </lineage>
</organism>
<evidence type="ECO:0000256" key="4">
    <source>
        <dbReference type="ARBA" id="ARBA00022777"/>
    </source>
</evidence>
<evidence type="ECO:0000256" key="5">
    <source>
        <dbReference type="ARBA" id="ARBA00022840"/>
    </source>
</evidence>
<comment type="subunit">
    <text evidence="6">Homodimer.</text>
</comment>
<evidence type="ECO:0000313" key="8">
    <source>
        <dbReference type="EMBL" id="SDV09451.1"/>
    </source>
</evidence>
<accession>A0AAE8L011</accession>
<feature type="binding site" evidence="6">
    <location>
        <position position="371"/>
    </location>
    <ligand>
        <name>Mg(2+)</name>
        <dbReference type="ChEBI" id="CHEBI:18420"/>
    </ligand>
</feature>
<feature type="binding site" evidence="6">
    <location>
        <position position="76"/>
    </location>
    <ligand>
        <name>substrate</name>
    </ligand>
</feature>
<keyword evidence="9" id="KW-1185">Reference proteome</keyword>
<dbReference type="EMBL" id="LT629801">
    <property type="protein sequence ID" value="SDV09451.1"/>
    <property type="molecule type" value="Genomic_DNA"/>
</dbReference>
<evidence type="ECO:0000256" key="6">
    <source>
        <dbReference type="HAMAP-Rule" id="MF_00020"/>
    </source>
</evidence>
<dbReference type="Gene3D" id="3.30.420.40">
    <property type="match status" value="2"/>
</dbReference>
<evidence type="ECO:0000256" key="7">
    <source>
        <dbReference type="RuleBase" id="RU003835"/>
    </source>
</evidence>
<name>A0AAE8L011_9PSED</name>
<dbReference type="AlphaFoldDB" id="A0AAE8L011"/>
<dbReference type="InterPro" id="IPR004372">
    <property type="entry name" value="Ac/propionate_kinase"/>
</dbReference>
<comment type="similarity">
    <text evidence="1 6 7">Belongs to the acetokinase family.</text>
</comment>
<gene>
    <name evidence="6" type="primary">ackA</name>
    <name evidence="8" type="ORF">SAMN04490209_3107</name>
</gene>
<evidence type="ECO:0000256" key="3">
    <source>
        <dbReference type="ARBA" id="ARBA00022741"/>
    </source>
</evidence>
<dbReference type="GO" id="GO:0005524">
    <property type="term" value="F:ATP binding"/>
    <property type="evidence" value="ECO:0007669"/>
    <property type="project" value="UniProtKB-KW"/>
</dbReference>
<dbReference type="Proteomes" id="UP000182085">
    <property type="component" value="Chromosome I"/>
</dbReference>
<dbReference type="PANTHER" id="PTHR21060">
    <property type="entry name" value="ACETATE KINASE"/>
    <property type="match status" value="1"/>
</dbReference>
<keyword evidence="6" id="KW-0479">Metal-binding</keyword>
<comment type="subcellular location">
    <subcellularLocation>
        <location evidence="6">Cytoplasm</location>
    </subcellularLocation>
</comment>
<protein>
    <recommendedName>
        <fullName evidence="6">Acetate kinase</fullName>
        <ecNumber evidence="6">2.7.2.1</ecNumber>
    </recommendedName>
    <alternativeName>
        <fullName evidence="6">Acetokinase</fullName>
    </alternativeName>
</protein>
<feature type="site" description="Transition state stabilizer" evidence="6">
    <location>
        <position position="164"/>
    </location>
</feature>
<dbReference type="PANTHER" id="PTHR21060:SF15">
    <property type="entry name" value="ACETATE KINASE-RELATED"/>
    <property type="match status" value="1"/>
</dbReference>
<feature type="binding site" evidence="6">
    <location>
        <begin position="267"/>
        <end position="269"/>
    </location>
    <ligand>
        <name>ATP</name>
        <dbReference type="ChEBI" id="CHEBI:30616"/>
    </ligand>
</feature>
<keyword evidence="2 6" id="KW-0808">Transferase</keyword>
<keyword evidence="3 6" id="KW-0547">Nucleotide-binding</keyword>
<comment type="pathway">
    <text evidence="6">Metabolic intermediate biosynthesis; acetyl-CoA biosynthesis; acetyl-CoA from acetate: step 1/2.</text>
</comment>
<dbReference type="InterPro" id="IPR000890">
    <property type="entry name" value="Aliphatic_acid_kin_short-chain"/>
</dbReference>
<feature type="site" description="Transition state stabilizer" evidence="6">
    <location>
        <position position="225"/>
    </location>
</feature>
<dbReference type="PRINTS" id="PR00471">
    <property type="entry name" value="ACETATEKNASE"/>
</dbReference>
<reference evidence="8 9" key="1">
    <citation type="submission" date="2016-10" db="EMBL/GenBank/DDBJ databases">
        <authorList>
            <person name="Varghese N."/>
            <person name="Submissions S."/>
        </authorList>
    </citation>
    <scope>NUCLEOTIDE SEQUENCE [LARGE SCALE GENOMIC DNA]</scope>
    <source>
        <strain evidence="8 9">BS2777</strain>
    </source>
</reference>
<dbReference type="GO" id="GO:0008776">
    <property type="term" value="F:acetate kinase activity"/>
    <property type="evidence" value="ECO:0007669"/>
    <property type="project" value="UniProtKB-UniRule"/>
</dbReference>
<feature type="binding site" evidence="6">
    <location>
        <begin position="192"/>
        <end position="196"/>
    </location>
    <ligand>
        <name>ATP</name>
        <dbReference type="ChEBI" id="CHEBI:30616"/>
    </ligand>
</feature>
<dbReference type="EC" id="2.7.2.1" evidence="6"/>
<comment type="function">
    <text evidence="6">Catalyzes the formation of acetyl phosphate from acetate and ATP. Can also catalyze the reverse reaction.</text>
</comment>
<dbReference type="GO" id="GO:0005737">
    <property type="term" value="C:cytoplasm"/>
    <property type="evidence" value="ECO:0007669"/>
    <property type="project" value="UniProtKB-SubCell"/>
</dbReference>
<dbReference type="SUPFAM" id="SSF53067">
    <property type="entry name" value="Actin-like ATPase domain"/>
    <property type="match status" value="2"/>
</dbReference>
<evidence type="ECO:0000256" key="2">
    <source>
        <dbReference type="ARBA" id="ARBA00022679"/>
    </source>
</evidence>
<dbReference type="GO" id="GO:0006085">
    <property type="term" value="P:acetyl-CoA biosynthetic process"/>
    <property type="evidence" value="ECO:0007669"/>
    <property type="project" value="UniProtKB-UniRule"/>
</dbReference>
<dbReference type="Pfam" id="PF00871">
    <property type="entry name" value="Acetate_kinase"/>
    <property type="match status" value="1"/>
</dbReference>
<dbReference type="InterPro" id="IPR023865">
    <property type="entry name" value="Aliphatic_acid_kinase_CS"/>
</dbReference>
<dbReference type="NCBIfam" id="TIGR00016">
    <property type="entry name" value="ackA"/>
    <property type="match status" value="1"/>
</dbReference>
<keyword evidence="4 6" id="KW-0418">Kinase</keyword>
<sequence>MVVALAPTALTGADMRVLAINAGSATLKFGVFVSDSTVSVIEPAIDHPAVDAAAFEKIERQLRRAGVTSLDGIGHRVAHGGPLLSDAALVDEQVEHEIGQAAVLAPQHNPVALAGIRLARERWPGVRHVAVFDTAFHDDMPEYAHSYAVPPSWRAAGVRRYGFHGLSHQGVLAAVSTELKRPPSELRIVSCHIGSGASVCAIDRGRSIDTSMGMTALEGLVMGTRCGDLDPGVPGFVARALGLTLAQIEAALYSDSGLKGLSGESSDLRIVEKRAGEGVAAAQLALQVHAYRVRKYIGAYAAAIGGCDAVAFTGGAGENSAALRRRIVDGLEFIGLELDEERNRAYSPNTEVAQLQSSRSAVAVLVVQAREQLAIARETFRTLNDQASGLV</sequence>
<feature type="active site" description="Proton donor/acceptor" evidence="6">
    <location>
        <position position="133"/>
    </location>
</feature>
<dbReference type="PROSITE" id="PS01076">
    <property type="entry name" value="ACETATE_KINASE_2"/>
    <property type="match status" value="1"/>
</dbReference>
<dbReference type="GO" id="GO:0000287">
    <property type="term" value="F:magnesium ion binding"/>
    <property type="evidence" value="ECO:0007669"/>
    <property type="project" value="UniProtKB-UniRule"/>
</dbReference>
<dbReference type="HAMAP" id="MF_00020">
    <property type="entry name" value="Acetate_kinase"/>
    <property type="match status" value="1"/>
</dbReference>
<keyword evidence="5 6" id="KW-0067">ATP-binding</keyword>
<comment type="catalytic activity">
    <reaction evidence="6">
        <text>acetate + ATP = acetyl phosphate + ADP</text>
        <dbReference type="Rhea" id="RHEA:11352"/>
        <dbReference type="ChEBI" id="CHEBI:22191"/>
        <dbReference type="ChEBI" id="CHEBI:30089"/>
        <dbReference type="ChEBI" id="CHEBI:30616"/>
        <dbReference type="ChEBI" id="CHEBI:456216"/>
        <dbReference type="EC" id="2.7.2.1"/>
    </reaction>
</comment>
<dbReference type="InterPro" id="IPR043129">
    <property type="entry name" value="ATPase_NBD"/>
</dbReference>
<dbReference type="PIRSF" id="PIRSF000722">
    <property type="entry name" value="Acetate_prop_kin"/>
    <property type="match status" value="1"/>
</dbReference>
<dbReference type="GO" id="GO:0006083">
    <property type="term" value="P:acetate metabolic process"/>
    <property type="evidence" value="ECO:0007669"/>
    <property type="project" value="TreeGrafter"/>
</dbReference>
<evidence type="ECO:0000313" key="9">
    <source>
        <dbReference type="Proteomes" id="UP000182085"/>
    </source>
</evidence>
<keyword evidence="6" id="KW-0963">Cytoplasm</keyword>
<evidence type="ECO:0000256" key="1">
    <source>
        <dbReference type="ARBA" id="ARBA00008748"/>
    </source>
</evidence>
<keyword evidence="6" id="KW-0460">Magnesium</keyword>
<comment type="cofactor">
    <cofactor evidence="6">
        <name>Mg(2+)</name>
        <dbReference type="ChEBI" id="CHEBI:18420"/>
    </cofactor>
    <cofactor evidence="6">
        <name>Mn(2+)</name>
        <dbReference type="ChEBI" id="CHEBI:29035"/>
    </cofactor>
    <text evidence="6">Mg(2+). Can also accept Mn(2+).</text>
</comment>
<proteinExistence type="inferred from homology"/>